<evidence type="ECO:0000256" key="1">
    <source>
        <dbReference type="SAM" id="MobiDB-lite"/>
    </source>
</evidence>
<protein>
    <recommendedName>
        <fullName evidence="5">Lipoprotein</fullName>
    </recommendedName>
</protein>
<keyword evidence="4" id="KW-1185">Reference proteome</keyword>
<comment type="caution">
    <text evidence="3">The sequence shown here is derived from an EMBL/GenBank/DDBJ whole genome shotgun (WGS) entry which is preliminary data.</text>
</comment>
<reference evidence="4" key="1">
    <citation type="journal article" date="2019" name="Int. J. Syst. Evol. Microbiol.">
        <title>The Global Catalogue of Microorganisms (GCM) 10K type strain sequencing project: providing services to taxonomists for standard genome sequencing and annotation.</title>
        <authorList>
            <consortium name="The Broad Institute Genomics Platform"/>
            <consortium name="The Broad Institute Genome Sequencing Center for Infectious Disease"/>
            <person name="Wu L."/>
            <person name="Ma J."/>
        </authorList>
    </citation>
    <scope>NUCLEOTIDE SEQUENCE [LARGE SCALE GENOMIC DNA]</scope>
    <source>
        <strain evidence="4">CCTCC AB 2017081</strain>
    </source>
</reference>
<proteinExistence type="predicted"/>
<gene>
    <name evidence="3" type="ORF">ACFOSB_18410</name>
</gene>
<dbReference type="PROSITE" id="PS51257">
    <property type="entry name" value="PROKAR_LIPOPROTEIN"/>
    <property type="match status" value="1"/>
</dbReference>
<accession>A0ABV7ZEW6</accession>
<evidence type="ECO:0000313" key="4">
    <source>
        <dbReference type="Proteomes" id="UP001595803"/>
    </source>
</evidence>
<feature type="signal peptide" evidence="2">
    <location>
        <begin position="1"/>
        <end position="37"/>
    </location>
</feature>
<sequence>MRHSTTPTASPRPVAALRVTGMLAFTAALLLSGCSQQEVVAPTATAVSSADTGSAAPGTPATVPAAQPAGQPLALTSTVSAVTLTHWTPGDLPVKVTGGEGSGPVTLRVERTDGETGDVIEVTPATVTPGDAPTALKLRATRVAFPAPDGAAPWRLVASQEGREVAHLDLDITLNTVNLKFTVQPVTAREGQTAQAILTVDADSHDLPPFTFTLSPYIAEDEASIQPANRTYSVTTLPATVQVPITFGMFPGDPAGGSAAFQLSVDGLSDTLGSNRYLGKYVRADLTWNLAR</sequence>
<organism evidence="3 4">
    <name type="scientific">Deinococcus rufus</name>
    <dbReference type="NCBI Taxonomy" id="2136097"/>
    <lineage>
        <taxon>Bacteria</taxon>
        <taxon>Thermotogati</taxon>
        <taxon>Deinococcota</taxon>
        <taxon>Deinococci</taxon>
        <taxon>Deinococcales</taxon>
        <taxon>Deinococcaceae</taxon>
        <taxon>Deinococcus</taxon>
    </lineage>
</organism>
<name>A0ABV7ZEW6_9DEIO</name>
<evidence type="ECO:0000256" key="2">
    <source>
        <dbReference type="SAM" id="SignalP"/>
    </source>
</evidence>
<dbReference type="Proteomes" id="UP001595803">
    <property type="component" value="Unassembled WGS sequence"/>
</dbReference>
<dbReference type="EMBL" id="JBHRZG010000024">
    <property type="protein sequence ID" value="MFC3834836.1"/>
    <property type="molecule type" value="Genomic_DNA"/>
</dbReference>
<dbReference type="RefSeq" id="WP_380103239.1">
    <property type="nucleotide sequence ID" value="NZ_JBHRZG010000024.1"/>
</dbReference>
<keyword evidence="2" id="KW-0732">Signal</keyword>
<evidence type="ECO:0008006" key="5">
    <source>
        <dbReference type="Google" id="ProtNLM"/>
    </source>
</evidence>
<evidence type="ECO:0000313" key="3">
    <source>
        <dbReference type="EMBL" id="MFC3834836.1"/>
    </source>
</evidence>
<feature type="region of interest" description="Disordered" evidence="1">
    <location>
        <begin position="49"/>
        <end position="68"/>
    </location>
</feature>
<feature type="chain" id="PRO_5046516602" description="Lipoprotein" evidence="2">
    <location>
        <begin position="38"/>
        <end position="292"/>
    </location>
</feature>